<keyword evidence="5 10" id="KW-0812">Transmembrane</keyword>
<proteinExistence type="inferred from homology"/>
<evidence type="ECO:0000256" key="3">
    <source>
        <dbReference type="ARBA" id="ARBA00022448"/>
    </source>
</evidence>
<evidence type="ECO:0000259" key="14">
    <source>
        <dbReference type="Pfam" id="PF07715"/>
    </source>
</evidence>
<evidence type="ECO:0000256" key="5">
    <source>
        <dbReference type="ARBA" id="ARBA00022692"/>
    </source>
</evidence>
<evidence type="ECO:0000256" key="2">
    <source>
        <dbReference type="ARBA" id="ARBA00009810"/>
    </source>
</evidence>
<keyword evidence="12" id="KW-0732">Signal</keyword>
<sequence>MTRHTSRFRPFLLGTALSAVAVLPAVAQDNTPVQDLPTVVLRTYAKNDKSDAHAGAADRANSIYIDEQDIKAAGLGDMKDLFAGQASVTVGGGIPIAQKVFVNGVDLLNLAVSVDGVTQNNRAFHHTTATTLDPELLKSVRVDPTVAPADAGAHALAGAVEFDTVDAGDLLAADRSFGAYGRLSYDTNGNTFTQSGAAYGRHAGFELLGYVKNAKGQDYDAGNGRRMRGTAADLQSFLLKGAYEKDGHRLELSGMRMIDDAMRPWRANFGALIGGRPTPLLRRYDTDRQSYSIRYEGTDNTGLWDPTVLIGFSENHIDVPQPFGSKGKSNTLNGKIENTFHFSETNALTAGVDFYAKTGRYSDPTSRLTEKSRNIGLYAQERLSVTDRIELSFGARADFQTFEGVNRQTRDQAGVSGNASVRYEVIDNLFLKAGYSNVFGGIVIEDNYTFSPRWTYAALRPARAQNVVGGIEWRHEGFFANAEVFRTDFDNARNGIKTDDFITQGFNLGGGWSWGNGAIKATYSNTEIEVNGKKTGGYEALDYGAPLGQVIAVEAQHSFVDYGVTIGGRLDMALDYSGSIGAEDATRKLKGYQVFNMFLQYEPVQFAGLELRLDAKNIFNADYADRGTYGGEYASVQQLKEPGRSFLFTVKKTF</sequence>
<protein>
    <submittedName>
        <fullName evidence="15">TonB-dependent receptor</fullName>
    </submittedName>
</protein>
<keyword evidence="9 10" id="KW-0998">Cell outer membrane</keyword>
<evidence type="ECO:0000256" key="11">
    <source>
        <dbReference type="RuleBase" id="RU003357"/>
    </source>
</evidence>
<dbReference type="Gene3D" id="2.170.130.10">
    <property type="entry name" value="TonB-dependent receptor, plug domain"/>
    <property type="match status" value="1"/>
</dbReference>
<dbReference type="PROSITE" id="PS52016">
    <property type="entry name" value="TONB_DEPENDENT_REC_3"/>
    <property type="match status" value="1"/>
</dbReference>
<evidence type="ECO:0000256" key="4">
    <source>
        <dbReference type="ARBA" id="ARBA00022452"/>
    </source>
</evidence>
<gene>
    <name evidence="15" type="ORF">GWI72_16665</name>
</gene>
<evidence type="ECO:0000259" key="13">
    <source>
        <dbReference type="Pfam" id="PF00593"/>
    </source>
</evidence>
<dbReference type="AlphaFoldDB" id="A0A7X5F538"/>
<name>A0A7X5F538_9HYPH</name>
<reference evidence="16" key="1">
    <citation type="submission" date="2020-01" db="EMBL/GenBank/DDBJ databases">
        <authorList>
            <person name="Fang Y."/>
            <person name="Sun R."/>
            <person name="Nie L."/>
            <person name="He J."/>
            <person name="Hao L."/>
            <person name="Wang L."/>
            <person name="Su S."/>
            <person name="Lv E."/>
            <person name="Zhang Z."/>
            <person name="Xie R."/>
            <person name="Liu H."/>
        </authorList>
    </citation>
    <scope>NUCLEOTIDE SEQUENCE [LARGE SCALE GENOMIC DNA]</scope>
    <source>
        <strain evidence="16">XCT-53</strain>
    </source>
</reference>
<dbReference type="GO" id="GO:0009279">
    <property type="term" value="C:cell outer membrane"/>
    <property type="evidence" value="ECO:0007669"/>
    <property type="project" value="UniProtKB-SubCell"/>
</dbReference>
<dbReference type="InterPro" id="IPR039426">
    <property type="entry name" value="TonB-dep_rcpt-like"/>
</dbReference>
<keyword evidence="7 10" id="KW-0472">Membrane</keyword>
<evidence type="ECO:0000256" key="9">
    <source>
        <dbReference type="ARBA" id="ARBA00023237"/>
    </source>
</evidence>
<dbReference type="Proteomes" id="UP000586722">
    <property type="component" value="Unassembled WGS sequence"/>
</dbReference>
<feature type="chain" id="PRO_5030776179" evidence="12">
    <location>
        <begin position="28"/>
        <end position="654"/>
    </location>
</feature>
<keyword evidence="3 10" id="KW-0813">Transport</keyword>
<evidence type="ECO:0000256" key="12">
    <source>
        <dbReference type="SAM" id="SignalP"/>
    </source>
</evidence>
<accession>A0A7X5F538</accession>
<keyword evidence="4 10" id="KW-1134">Transmembrane beta strand</keyword>
<dbReference type="EMBL" id="JAABLQ010000002">
    <property type="protein sequence ID" value="NBN79912.1"/>
    <property type="molecule type" value="Genomic_DNA"/>
</dbReference>
<dbReference type="GO" id="GO:0015344">
    <property type="term" value="F:siderophore uptake transmembrane transporter activity"/>
    <property type="evidence" value="ECO:0007669"/>
    <property type="project" value="TreeGrafter"/>
</dbReference>
<dbReference type="InterPro" id="IPR037066">
    <property type="entry name" value="Plug_dom_sf"/>
</dbReference>
<comment type="similarity">
    <text evidence="2 10 11">Belongs to the TonB-dependent receptor family.</text>
</comment>
<dbReference type="InterPro" id="IPR036942">
    <property type="entry name" value="Beta-barrel_TonB_sf"/>
</dbReference>
<evidence type="ECO:0000256" key="6">
    <source>
        <dbReference type="ARBA" id="ARBA00023077"/>
    </source>
</evidence>
<organism evidence="15 16">
    <name type="scientific">Pannonibacter tanglangensis</name>
    <dbReference type="NCBI Taxonomy" id="2750084"/>
    <lineage>
        <taxon>Bacteria</taxon>
        <taxon>Pseudomonadati</taxon>
        <taxon>Pseudomonadota</taxon>
        <taxon>Alphaproteobacteria</taxon>
        <taxon>Hyphomicrobiales</taxon>
        <taxon>Stappiaceae</taxon>
        <taxon>Pannonibacter</taxon>
    </lineage>
</organism>
<keyword evidence="8 15" id="KW-0675">Receptor</keyword>
<dbReference type="RefSeq" id="WP_161709387.1">
    <property type="nucleotide sequence ID" value="NZ_JAABLQ010000002.1"/>
</dbReference>
<dbReference type="Pfam" id="PF00593">
    <property type="entry name" value="TonB_dep_Rec_b-barrel"/>
    <property type="match status" value="1"/>
</dbReference>
<feature type="domain" description="TonB-dependent receptor plug" evidence="14">
    <location>
        <begin position="64"/>
        <end position="159"/>
    </location>
</feature>
<dbReference type="Pfam" id="PF07715">
    <property type="entry name" value="Plug"/>
    <property type="match status" value="1"/>
</dbReference>
<feature type="domain" description="TonB-dependent receptor-like beta-barrel" evidence="13">
    <location>
        <begin position="273"/>
        <end position="618"/>
    </location>
</feature>
<evidence type="ECO:0000256" key="7">
    <source>
        <dbReference type="ARBA" id="ARBA00023136"/>
    </source>
</evidence>
<evidence type="ECO:0000256" key="1">
    <source>
        <dbReference type="ARBA" id="ARBA00004571"/>
    </source>
</evidence>
<dbReference type="Gene3D" id="2.40.170.20">
    <property type="entry name" value="TonB-dependent receptor, beta-barrel domain"/>
    <property type="match status" value="1"/>
</dbReference>
<dbReference type="InterPro" id="IPR000531">
    <property type="entry name" value="Beta-barrel_TonB"/>
</dbReference>
<dbReference type="PANTHER" id="PTHR30069:SF41">
    <property type="entry name" value="HEME_HEMOPEXIN UTILIZATION PROTEIN C"/>
    <property type="match status" value="1"/>
</dbReference>
<evidence type="ECO:0000313" key="16">
    <source>
        <dbReference type="Proteomes" id="UP000586722"/>
    </source>
</evidence>
<dbReference type="InterPro" id="IPR012910">
    <property type="entry name" value="Plug_dom"/>
</dbReference>
<evidence type="ECO:0000256" key="10">
    <source>
        <dbReference type="PROSITE-ProRule" id="PRU01360"/>
    </source>
</evidence>
<comment type="subcellular location">
    <subcellularLocation>
        <location evidence="1 10">Cell outer membrane</location>
        <topology evidence="1 10">Multi-pass membrane protein</topology>
    </subcellularLocation>
</comment>
<evidence type="ECO:0000256" key="8">
    <source>
        <dbReference type="ARBA" id="ARBA00023170"/>
    </source>
</evidence>
<keyword evidence="16" id="KW-1185">Reference proteome</keyword>
<dbReference type="SUPFAM" id="SSF56935">
    <property type="entry name" value="Porins"/>
    <property type="match status" value="1"/>
</dbReference>
<feature type="signal peptide" evidence="12">
    <location>
        <begin position="1"/>
        <end position="27"/>
    </location>
</feature>
<dbReference type="GO" id="GO:0044718">
    <property type="term" value="P:siderophore transmembrane transport"/>
    <property type="evidence" value="ECO:0007669"/>
    <property type="project" value="TreeGrafter"/>
</dbReference>
<comment type="caution">
    <text evidence="15">The sequence shown here is derived from an EMBL/GenBank/DDBJ whole genome shotgun (WGS) entry which is preliminary data.</text>
</comment>
<keyword evidence="6 11" id="KW-0798">TonB box</keyword>
<dbReference type="PANTHER" id="PTHR30069">
    <property type="entry name" value="TONB-DEPENDENT OUTER MEMBRANE RECEPTOR"/>
    <property type="match status" value="1"/>
</dbReference>
<evidence type="ECO:0000313" key="15">
    <source>
        <dbReference type="EMBL" id="NBN79912.1"/>
    </source>
</evidence>